<reference evidence="2" key="1">
    <citation type="submission" date="2018-04" db="EMBL/GenBank/DDBJ databases">
        <title>Draft genome sequence of the Candidatus Spirobacillus cienkowskii, a pathogen of freshwater Daphnia species, reconstructed from hemolymph metagenomic reads.</title>
        <authorList>
            <person name="Bresciani L."/>
            <person name="Lemos L.N."/>
            <person name="Wale N."/>
            <person name="Lin J.Y."/>
            <person name="Fernandes G.R."/>
            <person name="Duffy M.A."/>
            <person name="Rodrigues J.M."/>
        </authorList>
    </citation>
    <scope>NUCLEOTIDE SEQUENCE [LARGE SCALE GENOMIC DNA]</scope>
    <source>
        <strain evidence="2">Binning01</strain>
    </source>
</reference>
<dbReference type="AlphaFoldDB" id="A0A369KUE4"/>
<feature type="region of interest" description="Disordered" evidence="1">
    <location>
        <begin position="166"/>
        <end position="186"/>
    </location>
</feature>
<organism evidence="2 3">
    <name type="scientific">Spirobacillus cienkowskii</name>
    <dbReference type="NCBI Taxonomy" id="495820"/>
    <lineage>
        <taxon>Bacteria</taxon>
        <taxon>Pseudomonadati</taxon>
        <taxon>Bdellovibrionota</taxon>
        <taxon>Oligoflexia</taxon>
        <taxon>Silvanigrellales</taxon>
        <taxon>Spirobacillus</taxon>
    </lineage>
</organism>
<proteinExistence type="predicted"/>
<sequence>MDSKFSSFINNIKSMNSNKIIDTFKKNQENLHPKNMMGLARKAVDTARTFSKEEIQILMGKVNVLSHKTNSEIEKMLSNVVSKVLKGQPENSVTPEIRDEITNILVEHNNGKNIIPIIRYVNSVVVSNAPTSIESIKNFRNNIASTLISDAKKRISEKNTIEAQIVNEPLEKKAPKKERQKNKDNM</sequence>
<dbReference type="EMBL" id="QOVW01000088">
    <property type="protein sequence ID" value="RDB35373.1"/>
    <property type="molecule type" value="Genomic_DNA"/>
</dbReference>
<evidence type="ECO:0000256" key="1">
    <source>
        <dbReference type="SAM" id="MobiDB-lite"/>
    </source>
</evidence>
<keyword evidence="3" id="KW-1185">Reference proteome</keyword>
<dbReference type="RefSeq" id="WP_338636735.1">
    <property type="nucleotide sequence ID" value="NZ_CP146516.1"/>
</dbReference>
<name>A0A369KUE4_9BACT</name>
<protein>
    <submittedName>
        <fullName evidence="2">Uncharacterized protein</fullName>
    </submittedName>
</protein>
<accession>A0A369KUE4</accession>
<evidence type="ECO:0000313" key="2">
    <source>
        <dbReference type="EMBL" id="RDB35373.1"/>
    </source>
</evidence>
<gene>
    <name evidence="2" type="ORF">DCC88_10510</name>
</gene>
<evidence type="ECO:0000313" key="3">
    <source>
        <dbReference type="Proteomes" id="UP000253934"/>
    </source>
</evidence>
<dbReference type="Proteomes" id="UP000253934">
    <property type="component" value="Unassembled WGS sequence"/>
</dbReference>
<comment type="caution">
    <text evidence="2">The sequence shown here is derived from an EMBL/GenBank/DDBJ whole genome shotgun (WGS) entry which is preliminary data.</text>
</comment>